<accession>A0A158I9R0</accession>
<keyword evidence="4" id="KW-0804">Transcription</keyword>
<dbReference type="GO" id="GO:0016987">
    <property type="term" value="F:sigma factor activity"/>
    <property type="evidence" value="ECO:0007669"/>
    <property type="project" value="UniProtKB-KW"/>
</dbReference>
<dbReference type="Gene3D" id="1.10.1740.10">
    <property type="match status" value="1"/>
</dbReference>
<keyword evidence="2" id="KW-0805">Transcription regulation</keyword>
<keyword evidence="3" id="KW-0731">Sigma factor</keyword>
<dbReference type="InterPro" id="IPR014284">
    <property type="entry name" value="RNA_pol_sigma-70_dom"/>
</dbReference>
<proteinExistence type="inferred from homology"/>
<evidence type="ECO:0000313" key="8">
    <source>
        <dbReference type="Proteomes" id="UP000054683"/>
    </source>
</evidence>
<gene>
    <name evidence="7" type="ORF">AWB69_05497</name>
</gene>
<dbReference type="NCBIfam" id="TIGR02937">
    <property type="entry name" value="sigma70-ECF"/>
    <property type="match status" value="1"/>
</dbReference>
<dbReference type="OrthoDB" id="9797134at2"/>
<dbReference type="Pfam" id="PF08281">
    <property type="entry name" value="Sigma70_r4_2"/>
    <property type="match status" value="1"/>
</dbReference>
<dbReference type="InterPro" id="IPR013325">
    <property type="entry name" value="RNA_pol_sigma_r2"/>
</dbReference>
<dbReference type="SUPFAM" id="SSF88659">
    <property type="entry name" value="Sigma3 and sigma4 domains of RNA polymerase sigma factors"/>
    <property type="match status" value="1"/>
</dbReference>
<evidence type="ECO:0000256" key="3">
    <source>
        <dbReference type="ARBA" id="ARBA00023082"/>
    </source>
</evidence>
<reference evidence="7 8" key="1">
    <citation type="submission" date="2016-01" db="EMBL/GenBank/DDBJ databases">
        <authorList>
            <person name="Oliw E.H."/>
        </authorList>
    </citation>
    <scope>NUCLEOTIDE SEQUENCE [LARGE SCALE GENOMIC DNA]</scope>
    <source>
        <strain evidence="7">LMG 27134</strain>
    </source>
</reference>
<dbReference type="Gene3D" id="1.10.10.10">
    <property type="entry name" value="Winged helix-like DNA-binding domain superfamily/Winged helix DNA-binding domain"/>
    <property type="match status" value="1"/>
</dbReference>
<dbReference type="InterPro" id="IPR013249">
    <property type="entry name" value="RNA_pol_sigma70_r4_t2"/>
</dbReference>
<dbReference type="GO" id="GO:0003677">
    <property type="term" value="F:DNA binding"/>
    <property type="evidence" value="ECO:0007669"/>
    <property type="project" value="InterPro"/>
</dbReference>
<dbReference type="PANTHER" id="PTHR43133:SF25">
    <property type="entry name" value="RNA POLYMERASE SIGMA FACTOR RFAY-RELATED"/>
    <property type="match status" value="1"/>
</dbReference>
<comment type="similarity">
    <text evidence="1">Belongs to the sigma-70 factor family. ECF subfamily.</text>
</comment>
<feature type="domain" description="RNA polymerase sigma-70 region 2" evidence="5">
    <location>
        <begin position="15"/>
        <end position="76"/>
    </location>
</feature>
<evidence type="ECO:0000256" key="4">
    <source>
        <dbReference type="ARBA" id="ARBA00023163"/>
    </source>
</evidence>
<dbReference type="InterPro" id="IPR007627">
    <property type="entry name" value="RNA_pol_sigma70_r2"/>
</dbReference>
<dbReference type="Pfam" id="PF04542">
    <property type="entry name" value="Sigma70_r2"/>
    <property type="match status" value="1"/>
</dbReference>
<evidence type="ECO:0000256" key="1">
    <source>
        <dbReference type="ARBA" id="ARBA00010641"/>
    </source>
</evidence>
<dbReference type="InterPro" id="IPR039425">
    <property type="entry name" value="RNA_pol_sigma-70-like"/>
</dbReference>
<evidence type="ECO:0000256" key="2">
    <source>
        <dbReference type="ARBA" id="ARBA00023015"/>
    </source>
</evidence>
<dbReference type="AlphaFoldDB" id="A0A158I9R0"/>
<dbReference type="InterPro" id="IPR013324">
    <property type="entry name" value="RNA_pol_sigma_r3/r4-like"/>
</dbReference>
<name>A0A158I9R0_9BURK</name>
<protein>
    <submittedName>
        <fullName evidence="7">ECF subfamily RNA polymerase sigma-24 factor</fullName>
    </submittedName>
</protein>
<dbReference type="RefSeq" id="WP_062089851.1">
    <property type="nucleotide sequence ID" value="NZ_FCOK02000044.1"/>
</dbReference>
<feature type="domain" description="RNA polymerase sigma factor 70 region 4 type 2" evidence="6">
    <location>
        <begin position="109"/>
        <end position="159"/>
    </location>
</feature>
<dbReference type="CDD" id="cd06171">
    <property type="entry name" value="Sigma70_r4"/>
    <property type="match status" value="1"/>
</dbReference>
<dbReference type="SUPFAM" id="SSF88946">
    <property type="entry name" value="Sigma2 domain of RNA polymerase sigma factors"/>
    <property type="match status" value="1"/>
</dbReference>
<evidence type="ECO:0000313" key="7">
    <source>
        <dbReference type="EMBL" id="SAL52841.1"/>
    </source>
</evidence>
<evidence type="ECO:0000259" key="5">
    <source>
        <dbReference type="Pfam" id="PF04542"/>
    </source>
</evidence>
<dbReference type="EMBL" id="FCOK02000044">
    <property type="protein sequence ID" value="SAL52841.1"/>
    <property type="molecule type" value="Genomic_DNA"/>
</dbReference>
<dbReference type="PANTHER" id="PTHR43133">
    <property type="entry name" value="RNA POLYMERASE ECF-TYPE SIGMA FACTO"/>
    <property type="match status" value="1"/>
</dbReference>
<organism evidence="7 8">
    <name type="scientific">Caballeronia udeis</name>
    <dbReference type="NCBI Taxonomy" id="1232866"/>
    <lineage>
        <taxon>Bacteria</taxon>
        <taxon>Pseudomonadati</taxon>
        <taxon>Pseudomonadota</taxon>
        <taxon>Betaproteobacteria</taxon>
        <taxon>Burkholderiales</taxon>
        <taxon>Burkholderiaceae</taxon>
        <taxon>Caballeronia</taxon>
    </lineage>
</organism>
<dbReference type="Proteomes" id="UP000054683">
    <property type="component" value="Unassembled WGS sequence"/>
</dbReference>
<sequence>MSSTGDLCNMLPKMLPQLWKFALRISGDKHDAEDLMQLACLRALERAYQLQPDTAPLSWMFSIVYSTWINEVRARRARSRAGIAWDDDLLDSVADPAARTPEENLMSAQIVSAVQRLPEPQRVAMLLVAIEGMSYKEAAEALDVPIGTIMSRLSRARQTIGAAFGVGKDPLVKRQESKETSVGRNG</sequence>
<dbReference type="GO" id="GO:0006352">
    <property type="term" value="P:DNA-templated transcription initiation"/>
    <property type="evidence" value="ECO:0007669"/>
    <property type="project" value="InterPro"/>
</dbReference>
<evidence type="ECO:0000259" key="6">
    <source>
        <dbReference type="Pfam" id="PF08281"/>
    </source>
</evidence>
<dbReference type="InterPro" id="IPR036388">
    <property type="entry name" value="WH-like_DNA-bd_sf"/>
</dbReference>